<sequence length="162" mass="15592">MATGPVLRGATAGALTAALAIVAHAAAGGGMPAAPGAVLLVAVAATVGVAAAHLPAVPTVALLAAGQAGTHAVLATVPAEHTHLSWTMLAAHVVAVAGCARLLTVAGRLHAAITRVVRAVLSAGPVPVDAPVQVGPGGAVRRIVEARPPPSIRRRGPPVAVA</sequence>
<feature type="transmembrane region" description="Helical" evidence="1">
    <location>
        <begin position="35"/>
        <end position="54"/>
    </location>
</feature>
<keyword evidence="1" id="KW-0472">Membrane</keyword>
<keyword evidence="4" id="KW-1185">Reference proteome</keyword>
<dbReference type="EMBL" id="WBMO01000005">
    <property type="protein sequence ID" value="MDV2477728.1"/>
    <property type="molecule type" value="Genomic_DNA"/>
</dbReference>
<accession>A0ABU3WWE9</accession>
<comment type="caution">
    <text evidence="3">The sequence shown here is derived from an EMBL/GenBank/DDBJ whole genome shotgun (WGS) entry which is preliminary data.</text>
</comment>
<gene>
    <name evidence="3" type="ORF">F8M49_24345</name>
</gene>
<evidence type="ECO:0000256" key="1">
    <source>
        <dbReference type="SAM" id="Phobius"/>
    </source>
</evidence>
<keyword evidence="2" id="KW-0732">Signal</keyword>
<keyword evidence="1" id="KW-0812">Transmembrane</keyword>
<keyword evidence="1" id="KW-1133">Transmembrane helix</keyword>
<name>A0ABU3WWE9_9NOCA</name>
<feature type="signal peptide" evidence="2">
    <location>
        <begin position="1"/>
        <end position="25"/>
    </location>
</feature>
<evidence type="ECO:0000313" key="4">
    <source>
        <dbReference type="Proteomes" id="UP001275440"/>
    </source>
</evidence>
<protein>
    <submittedName>
        <fullName evidence="3">Uncharacterized protein</fullName>
    </submittedName>
</protein>
<reference evidence="3 4" key="1">
    <citation type="submission" date="2019-10" db="EMBL/GenBank/DDBJ databases">
        <title>Draft Genome Assembly of Rhodococcus zopfii DSM44189.</title>
        <authorList>
            <person name="Sutton J.M."/>
            <person name="Akob D.M."/>
            <person name="Bushman T.J."/>
        </authorList>
    </citation>
    <scope>NUCLEOTIDE SEQUENCE [LARGE SCALE GENOMIC DNA]</scope>
    <source>
        <strain evidence="3 4">DSM 44189</strain>
    </source>
</reference>
<evidence type="ECO:0000256" key="2">
    <source>
        <dbReference type="SAM" id="SignalP"/>
    </source>
</evidence>
<evidence type="ECO:0000313" key="3">
    <source>
        <dbReference type="EMBL" id="MDV2477728.1"/>
    </source>
</evidence>
<proteinExistence type="predicted"/>
<organism evidence="3 4">
    <name type="scientific">Rhodococcus zopfii</name>
    <dbReference type="NCBI Taxonomy" id="43772"/>
    <lineage>
        <taxon>Bacteria</taxon>
        <taxon>Bacillati</taxon>
        <taxon>Actinomycetota</taxon>
        <taxon>Actinomycetes</taxon>
        <taxon>Mycobacteriales</taxon>
        <taxon>Nocardiaceae</taxon>
        <taxon>Rhodococcus</taxon>
    </lineage>
</organism>
<feature type="chain" id="PRO_5045884453" evidence="2">
    <location>
        <begin position="26"/>
        <end position="162"/>
    </location>
</feature>
<dbReference type="Proteomes" id="UP001275440">
    <property type="component" value="Unassembled WGS sequence"/>
</dbReference>